<accession>A0A1V3TN07</accession>
<dbReference type="InterPro" id="IPR021457">
    <property type="entry name" value="DUF3108"/>
</dbReference>
<evidence type="ECO:0008006" key="4">
    <source>
        <dbReference type="Google" id="ProtNLM"/>
    </source>
</evidence>
<evidence type="ECO:0000313" key="2">
    <source>
        <dbReference type="EMBL" id="AQZ98048.1"/>
    </source>
</evidence>
<dbReference type="RefSeq" id="WP_054065047.1">
    <property type="nucleotide sequence ID" value="NZ_CAUCIF010000002.1"/>
</dbReference>
<dbReference type="Pfam" id="PF11306">
    <property type="entry name" value="DUF3108"/>
    <property type="match status" value="1"/>
</dbReference>
<sequence length="272" mass="29190">MPLRSLVPAVCTAKHTRTLAAAGLLTICAFTASAQPAASGSPIEVRNPQGQLVQGQWAWKAPAAARMQFAVQGKYKNLPYQTKAQMDWLPQGQRYEASQQVQVPLVGIRRQASVGSIVPQGLQPEIFIDRGRKEYSTTFDAQTGQIVFSRGSAAAPLVAGTQDRLSVFFQVAGMIAAAPQKYPAGSSITVQAASSSRVAAWTFTVRGSETLKLPAGSMTALKLEHASDGGDNDLQSTLWLAPGMQYLPVRIRMLEDGGRDELDLKLQSHAKP</sequence>
<name>A0A1V3TN07_9BURK</name>
<protein>
    <recommendedName>
        <fullName evidence="4">DUF3108 domain-containing protein</fullName>
    </recommendedName>
</protein>
<dbReference type="KEGG" id="cke:B5M06_07065"/>
<organism evidence="2 3">
    <name type="scientific">Comamonas kerstersii</name>
    <dbReference type="NCBI Taxonomy" id="225992"/>
    <lineage>
        <taxon>Bacteria</taxon>
        <taxon>Pseudomonadati</taxon>
        <taxon>Pseudomonadota</taxon>
        <taxon>Betaproteobacteria</taxon>
        <taxon>Burkholderiales</taxon>
        <taxon>Comamonadaceae</taxon>
        <taxon>Comamonas</taxon>
    </lineage>
</organism>
<reference evidence="2 3" key="1">
    <citation type="submission" date="2017-03" db="EMBL/GenBank/DDBJ databases">
        <title>Rapid Whole Genome Sequencing of Comamonas kerstersii Causing Continuous ambulatory Peritoneal Dialysis-Associated Peritonitis.</title>
        <authorList>
            <person name="Zheng B."/>
        </authorList>
    </citation>
    <scope>NUCLEOTIDE SEQUENCE [LARGE SCALE GENOMIC DNA]</scope>
    <source>
        <strain evidence="2 3">8943</strain>
    </source>
</reference>
<gene>
    <name evidence="2" type="ORF">B5M06_07065</name>
</gene>
<feature type="signal peptide" evidence="1">
    <location>
        <begin position="1"/>
        <end position="34"/>
    </location>
</feature>
<dbReference type="GeneID" id="83039081"/>
<proteinExistence type="predicted"/>
<keyword evidence="1" id="KW-0732">Signal</keyword>
<evidence type="ECO:0000313" key="3">
    <source>
        <dbReference type="Proteomes" id="UP000242792"/>
    </source>
</evidence>
<evidence type="ECO:0000256" key="1">
    <source>
        <dbReference type="SAM" id="SignalP"/>
    </source>
</evidence>
<dbReference type="Proteomes" id="UP000242792">
    <property type="component" value="Chromosome"/>
</dbReference>
<accession>A0A1V0BDL3</accession>
<dbReference type="OrthoDB" id="8526020at2"/>
<feature type="chain" id="PRO_5030036190" description="DUF3108 domain-containing protein" evidence="1">
    <location>
        <begin position="35"/>
        <end position="272"/>
    </location>
</feature>
<dbReference type="EMBL" id="CP020121">
    <property type="protein sequence ID" value="AQZ98048.1"/>
    <property type="molecule type" value="Genomic_DNA"/>
</dbReference>
<dbReference type="AlphaFoldDB" id="A0A1V3TN07"/>